<dbReference type="KEGG" id="ccas:EIB73_06600"/>
<proteinExistence type="predicted"/>
<dbReference type="OrthoDB" id="1089976at2"/>
<dbReference type="RefSeq" id="WP_125023770.1">
    <property type="nucleotide sequence ID" value="NZ_CP034159.1"/>
</dbReference>
<organism evidence="1 2">
    <name type="scientific">Kaistella carnis</name>
    <dbReference type="NCBI Taxonomy" id="1241979"/>
    <lineage>
        <taxon>Bacteria</taxon>
        <taxon>Pseudomonadati</taxon>
        <taxon>Bacteroidota</taxon>
        <taxon>Flavobacteriia</taxon>
        <taxon>Flavobacteriales</taxon>
        <taxon>Weeksellaceae</taxon>
        <taxon>Chryseobacterium group</taxon>
        <taxon>Kaistella</taxon>
    </lineage>
</organism>
<name>A0A3G8XHA9_9FLAO</name>
<accession>A0A3G8XHA9</accession>
<protein>
    <submittedName>
        <fullName evidence="1">Uncharacterized protein</fullName>
    </submittedName>
</protein>
<evidence type="ECO:0000313" key="1">
    <source>
        <dbReference type="EMBL" id="AZI32875.1"/>
    </source>
</evidence>
<keyword evidence="2" id="KW-1185">Reference proteome</keyword>
<evidence type="ECO:0000313" key="2">
    <source>
        <dbReference type="Proteomes" id="UP000270185"/>
    </source>
</evidence>
<reference evidence="2" key="1">
    <citation type="submission" date="2018-11" db="EMBL/GenBank/DDBJ databases">
        <title>Proposal to divide the Flavobacteriaceae and reorganize its genera based on Amino Acid Identity values calculated from whole genome sequences.</title>
        <authorList>
            <person name="Nicholson A.C."/>
            <person name="Gulvik C.A."/>
            <person name="Whitney A.M."/>
            <person name="Humrighouse B.W."/>
            <person name="Bell M."/>
            <person name="Holmes B."/>
            <person name="Steigerwalt A.G."/>
            <person name="Villarma A."/>
            <person name="Sheth M."/>
            <person name="Batra D."/>
            <person name="Pryor J."/>
            <person name="Bernardet J.-F."/>
            <person name="Hugo C."/>
            <person name="Kampfer P."/>
            <person name="Newman J.D."/>
            <person name="McQuiston J.R."/>
        </authorList>
    </citation>
    <scope>NUCLEOTIDE SEQUENCE [LARGE SCALE GENOMIC DNA]</scope>
    <source>
        <strain evidence="2">G0081</strain>
    </source>
</reference>
<dbReference type="EMBL" id="CP034159">
    <property type="protein sequence ID" value="AZI32875.1"/>
    <property type="molecule type" value="Genomic_DNA"/>
</dbReference>
<dbReference type="Proteomes" id="UP000270185">
    <property type="component" value="Chromosome"/>
</dbReference>
<sequence>MPDYFGGGFIDEKGNLVINIKGKLENGKAKVIKIIGSNKIRFQSTKYSNKELNNIMDYLNNFAQKPEKKNNI</sequence>
<gene>
    <name evidence="1" type="ORF">EIB73_06600</name>
</gene>
<dbReference type="AlphaFoldDB" id="A0A3G8XHA9"/>